<accession>A0A2I0KF99</accession>
<dbReference type="EMBL" id="PGOL01000634">
    <property type="protein sequence ID" value="PKI67179.1"/>
    <property type="molecule type" value="Genomic_DNA"/>
</dbReference>
<keyword evidence="2" id="KW-1185">Reference proteome</keyword>
<dbReference type="Proteomes" id="UP000233551">
    <property type="component" value="Unassembled WGS sequence"/>
</dbReference>
<evidence type="ECO:0000313" key="2">
    <source>
        <dbReference type="Proteomes" id="UP000233551"/>
    </source>
</evidence>
<organism evidence="1 2">
    <name type="scientific">Punica granatum</name>
    <name type="common">Pomegranate</name>
    <dbReference type="NCBI Taxonomy" id="22663"/>
    <lineage>
        <taxon>Eukaryota</taxon>
        <taxon>Viridiplantae</taxon>
        <taxon>Streptophyta</taxon>
        <taxon>Embryophyta</taxon>
        <taxon>Tracheophyta</taxon>
        <taxon>Spermatophyta</taxon>
        <taxon>Magnoliopsida</taxon>
        <taxon>eudicotyledons</taxon>
        <taxon>Gunneridae</taxon>
        <taxon>Pentapetalae</taxon>
        <taxon>rosids</taxon>
        <taxon>malvids</taxon>
        <taxon>Myrtales</taxon>
        <taxon>Lythraceae</taxon>
        <taxon>Punica</taxon>
    </lineage>
</organism>
<dbReference type="AlphaFoldDB" id="A0A2I0KF99"/>
<protein>
    <submittedName>
        <fullName evidence="1">Uncharacterized protein</fullName>
    </submittedName>
</protein>
<proteinExistence type="predicted"/>
<evidence type="ECO:0000313" key="1">
    <source>
        <dbReference type="EMBL" id="PKI67179.1"/>
    </source>
</evidence>
<sequence>MTLIEGVMVEVVVPPAGIGRMPNLRIFPISKGGEGLDSGHHPLIGVVGALPPIESGGSEASRLISSPAREAFIREAYPSSSRPKWLEANGGPISRPNNLFIRVQLATWQPRPTQISLLTSDNTSESMIGVGELHGGSGFCDEYLHHFSGYGQ</sequence>
<gene>
    <name evidence="1" type="ORF">CRG98_012428</name>
</gene>
<reference evidence="1 2" key="1">
    <citation type="submission" date="2017-11" db="EMBL/GenBank/DDBJ databases">
        <title>De-novo sequencing of pomegranate (Punica granatum L.) genome.</title>
        <authorList>
            <person name="Akparov Z."/>
            <person name="Amiraslanov A."/>
            <person name="Hajiyeva S."/>
            <person name="Abbasov M."/>
            <person name="Kaur K."/>
            <person name="Hamwieh A."/>
            <person name="Solovyev V."/>
            <person name="Salamov A."/>
            <person name="Braich B."/>
            <person name="Kosarev P."/>
            <person name="Mahmoud A."/>
            <person name="Hajiyev E."/>
            <person name="Babayeva S."/>
            <person name="Izzatullayeva V."/>
            <person name="Mammadov A."/>
            <person name="Mammadov A."/>
            <person name="Sharifova S."/>
            <person name="Ojaghi J."/>
            <person name="Eynullazada K."/>
            <person name="Bayramov B."/>
            <person name="Abdulazimova A."/>
            <person name="Shahmuradov I."/>
        </authorList>
    </citation>
    <scope>NUCLEOTIDE SEQUENCE [LARGE SCALE GENOMIC DNA]</scope>
    <source>
        <strain evidence="2">cv. AG2017</strain>
        <tissue evidence="1">Leaf</tissue>
    </source>
</reference>
<comment type="caution">
    <text evidence="1">The sequence shown here is derived from an EMBL/GenBank/DDBJ whole genome shotgun (WGS) entry which is preliminary data.</text>
</comment>
<name>A0A2I0KF99_PUNGR</name>